<dbReference type="STRING" id="2074.BG845_05695"/>
<dbReference type="RefSeq" id="WP_085915801.1">
    <property type="nucleotide sequence ID" value="NZ_AP018921.1"/>
</dbReference>
<proteinExistence type="predicted"/>
<reference evidence="2 3" key="1">
    <citation type="submission" date="2016-09" db="EMBL/GenBank/DDBJ databases">
        <title>Pseudonocardia autotrophica DSM535, a candidate organism with high potential of specific P450 cytochromes.</title>
        <authorList>
            <person name="Grumaz C."/>
            <person name="Vainshtein Y."/>
            <person name="Kirstahler P."/>
            <person name="Sohn K."/>
        </authorList>
    </citation>
    <scope>NUCLEOTIDE SEQUENCE [LARGE SCALE GENOMIC DNA]</scope>
    <source>
        <strain evidence="2 3">DSM 535</strain>
    </source>
</reference>
<evidence type="ECO:0000256" key="1">
    <source>
        <dbReference type="SAM" id="MobiDB-lite"/>
    </source>
</evidence>
<dbReference type="EMBL" id="MIGB01000044">
    <property type="protein sequence ID" value="OSY36013.1"/>
    <property type="molecule type" value="Genomic_DNA"/>
</dbReference>
<dbReference type="Proteomes" id="UP000194360">
    <property type="component" value="Unassembled WGS sequence"/>
</dbReference>
<dbReference type="OrthoDB" id="3579455at2"/>
<accession>A0A1Y2ML56</accession>
<comment type="caution">
    <text evidence="2">The sequence shown here is derived from an EMBL/GenBank/DDBJ whole genome shotgun (WGS) entry which is preliminary data.</text>
</comment>
<sequence>MIDTSAAGWDHLDEKIDARMLELGITDREETSPGSGYYYGDILPGEWYEANAVRDLGLMPDGSFRAPAVGRAAAALDDAQHDLMAARDARDHHGDRSLPVLNAICHANVAVHHAEQALAEAEQREAAGELDDAGGDPRRQLADDEQHLHTSLALRERAAREAAHDLDLEPER</sequence>
<organism evidence="2 3">
    <name type="scientific">Pseudonocardia autotrophica</name>
    <name type="common">Amycolata autotrophica</name>
    <name type="synonym">Nocardia autotrophica</name>
    <dbReference type="NCBI Taxonomy" id="2074"/>
    <lineage>
        <taxon>Bacteria</taxon>
        <taxon>Bacillati</taxon>
        <taxon>Actinomycetota</taxon>
        <taxon>Actinomycetes</taxon>
        <taxon>Pseudonocardiales</taxon>
        <taxon>Pseudonocardiaceae</taxon>
        <taxon>Pseudonocardia</taxon>
    </lineage>
</organism>
<evidence type="ECO:0000313" key="3">
    <source>
        <dbReference type="Proteomes" id="UP000194360"/>
    </source>
</evidence>
<evidence type="ECO:0000313" key="2">
    <source>
        <dbReference type="EMBL" id="OSY36013.1"/>
    </source>
</evidence>
<feature type="compositionally biased region" description="Basic and acidic residues" evidence="1">
    <location>
        <begin position="135"/>
        <end position="149"/>
    </location>
</feature>
<feature type="region of interest" description="Disordered" evidence="1">
    <location>
        <begin position="123"/>
        <end position="149"/>
    </location>
</feature>
<dbReference type="AlphaFoldDB" id="A0A1Y2ML56"/>
<keyword evidence="3" id="KW-1185">Reference proteome</keyword>
<gene>
    <name evidence="2" type="ORF">BG845_05695</name>
</gene>
<protein>
    <submittedName>
        <fullName evidence="2">Uncharacterized protein</fullName>
    </submittedName>
</protein>
<name>A0A1Y2ML56_PSEAH</name>